<comment type="caution">
    <text evidence="1">The sequence shown here is derived from an EMBL/GenBank/DDBJ whole genome shotgun (WGS) entry which is preliminary data.</text>
</comment>
<accession>A0ABS6TBN0</accession>
<name>A0ABS6TBN0_9ENTE</name>
<protein>
    <submittedName>
        <fullName evidence="1">GrdX family protein</fullName>
    </submittedName>
</protein>
<dbReference type="RefSeq" id="WP_218325359.1">
    <property type="nucleotide sequence ID" value="NZ_JAHUZB010000002.1"/>
</dbReference>
<evidence type="ECO:0000313" key="2">
    <source>
        <dbReference type="Proteomes" id="UP000774130"/>
    </source>
</evidence>
<gene>
    <name evidence="1" type="ORF">KUA55_06450</name>
</gene>
<keyword evidence="2" id="KW-1185">Reference proteome</keyword>
<dbReference type="NCBIfam" id="NF038093">
    <property type="entry name" value="GrdX"/>
    <property type="match status" value="1"/>
</dbReference>
<evidence type="ECO:0000313" key="1">
    <source>
        <dbReference type="EMBL" id="MBV7390316.1"/>
    </source>
</evidence>
<dbReference type="Proteomes" id="UP000774130">
    <property type="component" value="Unassembled WGS sequence"/>
</dbReference>
<dbReference type="InterPro" id="IPR047735">
    <property type="entry name" value="GrdX-like"/>
</dbReference>
<organism evidence="1 2">
    <name type="scientific">Enterococcus alishanensis</name>
    <dbReference type="NCBI Taxonomy" id="1303817"/>
    <lineage>
        <taxon>Bacteria</taxon>
        <taxon>Bacillati</taxon>
        <taxon>Bacillota</taxon>
        <taxon>Bacilli</taxon>
        <taxon>Lactobacillales</taxon>
        <taxon>Enterococcaceae</taxon>
        <taxon>Enterococcus</taxon>
    </lineage>
</organism>
<dbReference type="EMBL" id="JAHUZB010000002">
    <property type="protein sequence ID" value="MBV7390316.1"/>
    <property type="molecule type" value="Genomic_DNA"/>
</dbReference>
<proteinExistence type="predicted"/>
<reference evidence="1 2" key="1">
    <citation type="submission" date="2021-06" db="EMBL/GenBank/DDBJ databases">
        <title>Enterococcus alishanensis sp. nov., a novel lactic acid bacterium isolated from fresh coffee beans.</title>
        <authorList>
            <person name="Chen Y.-S."/>
        </authorList>
    </citation>
    <scope>NUCLEOTIDE SEQUENCE [LARGE SCALE GENOMIC DNA]</scope>
    <source>
        <strain evidence="1 2">ALS3</strain>
    </source>
</reference>
<sequence length="127" mass="14944">MIIVSNNPKVNENFENVKFIAGSYEDVLIEVKRLIIDDHLRLLTHPLSSSLKPNETYYRTIFLNETHFPEIDLESLEYMEEAIEVYNKFIKSKQRPTWVASVLADFATVDYFIAQSTFERIGYNFQK</sequence>